<evidence type="ECO:0000313" key="1">
    <source>
        <dbReference type="EMBL" id="CEI62009.1"/>
    </source>
</evidence>
<dbReference type="AlphaFoldDB" id="A0A2L2SYR9"/>
<sequence>MSIILHGHGIEPHSTISYSTPTRELLFRQYRGTELSTDEAMLYSKLRDDVGQQSLGSGKSRAKSDGAKSGCERMLIIKARSIKRRFVPFQ</sequence>
<reference evidence="2" key="1">
    <citation type="submission" date="2014-10" db="EMBL/GenBank/DDBJ databases">
        <authorList>
            <person name="King R."/>
        </authorList>
    </citation>
    <scope>NUCLEOTIDE SEQUENCE [LARGE SCALE GENOMIC DNA]</scope>
    <source>
        <strain evidence="2">A3/5</strain>
    </source>
</reference>
<keyword evidence="2" id="KW-1185">Reference proteome</keyword>
<name>A0A2L2SYR9_9HYPO</name>
<dbReference type="Proteomes" id="UP000245910">
    <property type="component" value="Chromosome II"/>
</dbReference>
<proteinExistence type="predicted"/>
<protein>
    <submittedName>
        <fullName evidence="1">Uncharacterized protein</fullName>
    </submittedName>
</protein>
<accession>A0A2L2SYR9</accession>
<dbReference type="EMBL" id="LN649230">
    <property type="protein sequence ID" value="CEI62009.1"/>
    <property type="molecule type" value="Genomic_DNA"/>
</dbReference>
<evidence type="ECO:0000313" key="2">
    <source>
        <dbReference type="Proteomes" id="UP000245910"/>
    </source>
</evidence>
<organism evidence="1 2">
    <name type="scientific">Fusarium venenatum</name>
    <dbReference type="NCBI Taxonomy" id="56646"/>
    <lineage>
        <taxon>Eukaryota</taxon>
        <taxon>Fungi</taxon>
        <taxon>Dikarya</taxon>
        <taxon>Ascomycota</taxon>
        <taxon>Pezizomycotina</taxon>
        <taxon>Sordariomycetes</taxon>
        <taxon>Hypocreomycetidae</taxon>
        <taxon>Hypocreales</taxon>
        <taxon>Nectriaceae</taxon>
        <taxon>Fusarium</taxon>
    </lineage>
</organism>